<organism evidence="11">
    <name type="scientific">Lepeophtheirus salmonis</name>
    <name type="common">Salmon louse</name>
    <name type="synonym">Caligus salmonis</name>
    <dbReference type="NCBI Taxonomy" id="72036"/>
    <lineage>
        <taxon>Eukaryota</taxon>
        <taxon>Metazoa</taxon>
        <taxon>Ecdysozoa</taxon>
        <taxon>Arthropoda</taxon>
        <taxon>Crustacea</taxon>
        <taxon>Multicrustacea</taxon>
        <taxon>Hexanauplia</taxon>
        <taxon>Copepoda</taxon>
        <taxon>Siphonostomatoida</taxon>
        <taxon>Caligidae</taxon>
        <taxon>Lepeophtheirus</taxon>
    </lineage>
</organism>
<name>A0A0K2TSM0_LEPSM</name>
<accession>A0A0K2TSM0</accession>
<dbReference type="GO" id="GO:0006895">
    <property type="term" value="P:Golgi to endosome transport"/>
    <property type="evidence" value="ECO:0007669"/>
    <property type="project" value="InterPro"/>
</dbReference>
<dbReference type="GO" id="GO:0005829">
    <property type="term" value="C:cytosol"/>
    <property type="evidence" value="ECO:0007669"/>
    <property type="project" value="GOC"/>
</dbReference>
<dbReference type="InterPro" id="IPR007249">
    <property type="entry name" value="DOP1_N"/>
</dbReference>
<evidence type="ECO:0000256" key="5">
    <source>
        <dbReference type="ARBA" id="ARBA00023136"/>
    </source>
</evidence>
<evidence type="ECO:0000259" key="8">
    <source>
        <dbReference type="Pfam" id="PF24597"/>
    </source>
</evidence>
<evidence type="ECO:0000256" key="4">
    <source>
        <dbReference type="ARBA" id="ARBA00023034"/>
    </source>
</evidence>
<reference evidence="11" key="1">
    <citation type="submission" date="2014-05" db="EMBL/GenBank/DDBJ databases">
        <authorList>
            <person name="Chronopoulou M."/>
        </authorList>
    </citation>
    <scope>NUCLEOTIDE SEQUENCE</scope>
    <source>
        <tissue evidence="11">Whole organism</tissue>
    </source>
</reference>
<dbReference type="EMBL" id="HACA01011652">
    <property type="protein sequence ID" value="CDW29013.1"/>
    <property type="molecule type" value="Transcribed_RNA"/>
</dbReference>
<evidence type="ECO:0000259" key="7">
    <source>
        <dbReference type="Pfam" id="PF04118"/>
    </source>
</evidence>
<comment type="subcellular location">
    <subcellularLocation>
        <location evidence="1">Golgi apparatus membrane</location>
        <topology evidence="1">Peripheral membrane protein</topology>
    </subcellularLocation>
</comment>
<keyword evidence="4" id="KW-0333">Golgi apparatus</keyword>
<dbReference type="InterPro" id="IPR040314">
    <property type="entry name" value="DOP1"/>
</dbReference>
<keyword evidence="3" id="KW-0653">Protein transport</keyword>
<evidence type="ECO:0000259" key="9">
    <source>
        <dbReference type="Pfam" id="PF24598"/>
    </source>
</evidence>
<dbReference type="InterPro" id="IPR056458">
    <property type="entry name" value="TPR_DOP1_M"/>
</dbReference>
<evidence type="ECO:0000313" key="11">
    <source>
        <dbReference type="EMBL" id="CDW29013.1"/>
    </source>
</evidence>
<evidence type="ECO:0000256" key="1">
    <source>
        <dbReference type="ARBA" id="ARBA00004395"/>
    </source>
</evidence>
<dbReference type="InterPro" id="IPR056457">
    <property type="entry name" value="DOP1_C"/>
</dbReference>
<comment type="similarity">
    <text evidence="6">Belongs to the DOP1 family.</text>
</comment>
<evidence type="ECO:0000259" key="10">
    <source>
        <dbReference type="Pfam" id="PF24601"/>
    </source>
</evidence>
<protein>
    <submittedName>
        <fullName evidence="11">Protein dopey1 homolog [Megachile rotundata]</fullName>
    </submittedName>
</protein>
<keyword evidence="2" id="KW-0813">Transport</keyword>
<dbReference type="GO" id="GO:0015031">
    <property type="term" value="P:protein transport"/>
    <property type="evidence" value="ECO:0007669"/>
    <property type="project" value="UniProtKB-KW"/>
</dbReference>
<dbReference type="GO" id="GO:0005802">
    <property type="term" value="C:trans-Golgi network"/>
    <property type="evidence" value="ECO:0007669"/>
    <property type="project" value="TreeGrafter"/>
</dbReference>
<dbReference type="OrthoDB" id="297643at2759"/>
<dbReference type="InterPro" id="IPR056459">
    <property type="entry name" value="TPR_DOP1"/>
</dbReference>
<dbReference type="GO" id="GO:0000139">
    <property type="term" value="C:Golgi membrane"/>
    <property type="evidence" value="ECO:0007669"/>
    <property type="project" value="UniProtKB-SubCell"/>
</dbReference>
<dbReference type="Pfam" id="PF24601">
    <property type="entry name" value="TPR_DOP1"/>
    <property type="match status" value="1"/>
</dbReference>
<evidence type="ECO:0000256" key="6">
    <source>
        <dbReference type="ARBA" id="ARBA00046326"/>
    </source>
</evidence>
<dbReference type="Pfam" id="PF24598">
    <property type="entry name" value="DOP1_C"/>
    <property type="match status" value="1"/>
</dbReference>
<dbReference type="PANTHER" id="PTHR14042">
    <property type="entry name" value="DOPEY-RELATED"/>
    <property type="match status" value="1"/>
</dbReference>
<feature type="domain" description="DOP1-like C-terminal" evidence="9">
    <location>
        <begin position="1588"/>
        <end position="1952"/>
    </location>
</feature>
<dbReference type="PANTHER" id="PTHR14042:SF24">
    <property type="entry name" value="PROTEIN DOPEY-1 HOMOLOG"/>
    <property type="match status" value="1"/>
</dbReference>
<dbReference type="Pfam" id="PF24597">
    <property type="entry name" value="TPR_DOP1_M"/>
    <property type="match status" value="1"/>
</dbReference>
<feature type="domain" description="DOP1 N-terminal" evidence="7">
    <location>
        <begin position="14"/>
        <end position="302"/>
    </location>
</feature>
<feature type="domain" description="DOP1-like middle TPR" evidence="8">
    <location>
        <begin position="320"/>
        <end position="477"/>
    </location>
</feature>
<evidence type="ECO:0000256" key="3">
    <source>
        <dbReference type="ARBA" id="ARBA00022927"/>
    </source>
</evidence>
<keyword evidence="5" id="KW-0472">Membrane</keyword>
<dbReference type="GO" id="GO:0005768">
    <property type="term" value="C:endosome"/>
    <property type="evidence" value="ECO:0007669"/>
    <property type="project" value="TreeGrafter"/>
</dbReference>
<dbReference type="Pfam" id="PF04118">
    <property type="entry name" value="Dopey_N"/>
    <property type="match status" value="1"/>
</dbReference>
<evidence type="ECO:0000256" key="2">
    <source>
        <dbReference type="ARBA" id="ARBA00022448"/>
    </source>
</evidence>
<feature type="domain" description="DOP1-like TPR" evidence="10">
    <location>
        <begin position="1046"/>
        <end position="1406"/>
    </location>
</feature>
<proteinExistence type="inferred from homology"/>
<sequence>MASIAMEEYSLTKDSKYRSFMLAIDKALRAFDYTTEWADLIAALGKLNKVLLAHMKYPIIPRRILISKRLAQCMHPALPTGVHLKALETYDIIFKSMGTNRLAQELFLYSAGLFPLMGNAAMSVRPQLLTIFETHFVSLGHRLRPGLNGIITGILPGLEEGSDHFDRVINLLISICDACGPIYFYTSIWKCIASNYSIRYPAISFILNQFQRNANSSSSSKQEDLYGKNLDIVGEALCQSVQDTNVLVQRSTLELLTHMFPIHDPKLSNLLLINVMTSSLYVILRRDMSLNRRLFSWLIGHEDNNSNDCMKFTSDNYSYYFQHYTQQCLTESLIQFLKKSVQSPNMDLKPFRLLMTLFEKPVISSFILDDLIIEILRTLYHFDHKYCKSDSNEVAGSSPSAGKSRDDFVRTTNLLLGSFEMQLIWKFCGDYFEKVFKSDFRINDSLIIPVNQIGSSSISVAEISQLIIFLLETLSIDTYVTTHSYELPNLFKKIVNALLIEHKHLKSEEIILTFSACRRILSKVHPIISENMDDISSINDENEPSFESLVYSCSNTFGELFSALFSEYFFSDDNRLECLFLKTCLCITRKSNQQASNLDGMLLEHSTDDDEDENTNVFKVQETDRNFENLLEELKCTCVRTKNNGNDYIDVLTAACNILMDLSSLTLNHPLEIGSNDAEDNNKRNIPLWLMHLILSSCFLHEDFFGFQLHCIETFLLIAGLGDAASNSKRKITLKLVPDSKLKLIAEETVISQIIGWRLWNGLASNGVFDLQCVDLLHKLHIAIPHEDLMEKAMSQISESESLKLDYFKKFTLFWRLSRDIGLKLQDSRIAKIFDFCLYKLLDNLNADIGPLKTQSQCWILHAITHGDILRVFEPLFLQLLNPDSARISVLHAKIYTTDTIDAEKASKAFKRMDLYQNTTVYAIHPREGDIKYHISGDLSELNQSKKMKHALYLSSFEDKKSCSEDIFSKTENFNLSTLSSNILVNPFALVPNSCNSHSSYTFGFSHDEPNSCIVDNIIDDILEDVVDTNSTSSETSSLSNSVVVHPLHSHILIYTQVFDSKLILYTLKCIKNIILTNPRVIVCTLSTSNLSSVKSLRNNDLQNLLAKHRKSIFGNNFFGRISDEDLKTYRNASLIEIMMSLCLYFIRSYYPNLGYTRLTPEEIVGNRNIQLLSVEIMVMIVSELIHLVSVNGKAYASFVNDLLNRFKVQKIILHSLLTSVHDSNRYSKKQNTYFTDEILNFNNVGCDNVSFDLYLATYNEAFQVQILKLTLSTMMLEQSIFQERNLDNTVIDSNHERKRSIVSLLSMKYVNDLSIPEQPLFLTAIISALSQSKIRHIHSYWTSFVISSLPFLGESLNYIVSEVMGQIIANVEEIILKHHPDKLPTDYIVNQIEALTAIIHYCLVDVSSDSKPFDTKSTQYIDSGTIFNNLLHAFSSKSNNSGMGLLGNNSKSNIEQSQKSLLSNLPTLLACVMKIWNVVTNCQSTNDVKHIKESLLDLFSPIAHHYASHFVSAVAITWQEIKCVEKVVVSFPEAPNSGHEVLINFVESVHTMPISNIINTLRSIIKSPPLVIGVKWKNDIQVLVLQFFYSYMSKFSALALSDSWTELALLTKECLGLNPPAIFLSLAILNQFVLRGKKMSEKKDVKEIQDLAGKIVDQCAAIGGSRLETKTWLQRNFVMSRDVQVLPESNEKDKNDSNSTNALHPYAVTALNLLGDILANFLDVIYQSDEKEKVLPLLQTVMSNVIPYTRNHTQTNRNCFIACSRLLSGLSEYQYTRKAWRKEVFELLMEPSFFQMDYECFPYWKVIVDNMMTHDNTTFKELMTKLGSIGQSGSLNLFTNKDAEIEQKALCLKRLAFVIFCADTDQYYRYMPDIQERLAECLRMVSNTPEIQSVVFLCFRVILLRMSQQHLTSLWPLIITEMVQIFSYMEHELSTDTEEWSSHLKQMSLLDTGWVMTSGSNSLEARNSPTWLDLYLSACKLLDLTLVLPAQRVPQFQMYRWAFINEGGEGLLSSQSNVDEDAIEISNSLDFVPYVVRVAKLLITPDKQVEPFIRVKGSPLLTMKSISSLNNLRPFFNAVCLGNSPQKAIKLYNSPSDINEKAIDDILIKDFIESFVPLKVAG</sequence>